<evidence type="ECO:0000256" key="1">
    <source>
        <dbReference type="SAM" id="Phobius"/>
    </source>
</evidence>
<keyword evidence="1" id="KW-0472">Membrane</keyword>
<keyword evidence="1" id="KW-1133">Transmembrane helix</keyword>
<protein>
    <submittedName>
        <fullName evidence="2">Uncharacterized protein</fullName>
    </submittedName>
</protein>
<dbReference type="EMBL" id="AOMB01000041">
    <property type="protein sequence ID" value="EMA36568.1"/>
    <property type="molecule type" value="Genomic_DNA"/>
</dbReference>
<evidence type="ECO:0000313" key="2">
    <source>
        <dbReference type="EMBL" id="EMA36568.1"/>
    </source>
</evidence>
<sequence length="66" mass="6887">MADGEHTRTLGVVSLGISLLLFAGASFFLFLYPVDPLTPFVYAITGVLSVGGLGFLVTGLRRVVSG</sequence>
<proteinExistence type="predicted"/>
<reference evidence="2 3" key="1">
    <citation type="journal article" date="2014" name="PLoS Genet.">
        <title>Phylogenetically driven sequencing of extremely halophilic archaea reveals strategies for static and dynamic osmo-response.</title>
        <authorList>
            <person name="Becker E.A."/>
            <person name="Seitzer P.M."/>
            <person name="Tritt A."/>
            <person name="Larsen D."/>
            <person name="Krusor M."/>
            <person name="Yao A.I."/>
            <person name="Wu D."/>
            <person name="Madern D."/>
            <person name="Eisen J.A."/>
            <person name="Darling A.E."/>
            <person name="Facciotti M.T."/>
        </authorList>
    </citation>
    <scope>NUCLEOTIDE SEQUENCE [LARGE SCALE GENOMIC DNA]</scope>
    <source>
        <strain evidence="2 3">100A6</strain>
    </source>
</reference>
<dbReference type="Proteomes" id="UP000011566">
    <property type="component" value="Unassembled WGS sequence"/>
</dbReference>
<dbReference type="PATRIC" id="fig|1132509.6.peg.3483"/>
<dbReference type="AlphaFoldDB" id="M0LTU9"/>
<gene>
    <name evidence="2" type="ORF">C447_14961</name>
</gene>
<comment type="caution">
    <text evidence="2">The sequence shown here is derived from an EMBL/GenBank/DDBJ whole genome shotgun (WGS) entry which is preliminary data.</text>
</comment>
<organism evidence="2 3">
    <name type="scientific">Halococcus hamelinensis 100A6</name>
    <dbReference type="NCBI Taxonomy" id="1132509"/>
    <lineage>
        <taxon>Archaea</taxon>
        <taxon>Methanobacteriati</taxon>
        <taxon>Methanobacteriota</taxon>
        <taxon>Stenosarchaea group</taxon>
        <taxon>Halobacteria</taxon>
        <taxon>Halobacteriales</taxon>
        <taxon>Halococcaceae</taxon>
        <taxon>Halococcus</taxon>
    </lineage>
</organism>
<feature type="transmembrane region" description="Helical" evidence="1">
    <location>
        <begin position="12"/>
        <end position="34"/>
    </location>
</feature>
<name>M0LTU9_9EURY</name>
<keyword evidence="3" id="KW-1185">Reference proteome</keyword>
<dbReference type="RefSeq" id="WP_007695287.1">
    <property type="nucleotide sequence ID" value="NZ_AJRK01000057.1"/>
</dbReference>
<keyword evidence="1" id="KW-0812">Transmembrane</keyword>
<feature type="transmembrane region" description="Helical" evidence="1">
    <location>
        <begin position="40"/>
        <end position="60"/>
    </location>
</feature>
<evidence type="ECO:0000313" key="3">
    <source>
        <dbReference type="Proteomes" id="UP000011566"/>
    </source>
</evidence>
<accession>M0LTU9</accession>